<evidence type="ECO:0000256" key="1">
    <source>
        <dbReference type="ARBA" id="ARBA00001946"/>
    </source>
</evidence>
<dbReference type="GO" id="GO:0046872">
    <property type="term" value="F:metal ion binding"/>
    <property type="evidence" value="ECO:0007669"/>
    <property type="project" value="UniProtKB-KW"/>
</dbReference>
<dbReference type="SUPFAM" id="SSF88713">
    <property type="entry name" value="Glycoside hydrolase/deacetylase"/>
    <property type="match status" value="1"/>
</dbReference>
<keyword evidence="5" id="KW-0119">Carbohydrate metabolism</keyword>
<sequence>MDGTGQRIRLVVRVDDAGLSEGVNRAVVEALRGPAARSVSLMVPGPAAAHAAALIAPLPGVVHGLHVTLTSEWERPRWRPVLPARAVPSLLDRDGFLPRTADELHARGGVDPREAAAEITAQLDRAREWGVQVRYIDEHMGVGWVAGVGEAVRAVAAAQGLIDADRLAPALPVPTGADLRTVLRRTRPGPYVLITHPGHDDTALRALRGTGFPEGGVGTARDADRRRLTDRALWSAVRADGTELIDYAVLFRP</sequence>
<dbReference type="Pfam" id="PF04794">
    <property type="entry name" value="YdjC"/>
    <property type="match status" value="1"/>
</dbReference>
<dbReference type="EMBL" id="JAAGMR010000223">
    <property type="protein sequence ID" value="NEB93871.1"/>
    <property type="molecule type" value="Genomic_DNA"/>
</dbReference>
<evidence type="ECO:0000313" key="7">
    <source>
        <dbReference type="Proteomes" id="UP000470520"/>
    </source>
</evidence>
<keyword evidence="2" id="KW-0479">Metal-binding</keyword>
<dbReference type="InterPro" id="IPR006879">
    <property type="entry name" value="YdjC-like"/>
</dbReference>
<dbReference type="GO" id="GO:0019213">
    <property type="term" value="F:deacetylase activity"/>
    <property type="evidence" value="ECO:0007669"/>
    <property type="project" value="TreeGrafter"/>
</dbReference>
<dbReference type="Proteomes" id="UP000470520">
    <property type="component" value="Unassembled WGS sequence"/>
</dbReference>
<keyword evidence="3" id="KW-0378">Hydrolase</keyword>
<reference evidence="6 7" key="1">
    <citation type="submission" date="2020-01" db="EMBL/GenBank/DDBJ databases">
        <title>Insect and environment-associated Actinomycetes.</title>
        <authorList>
            <person name="Currrie C."/>
            <person name="Chevrette M."/>
            <person name="Carlson C."/>
            <person name="Stubbendieck R."/>
            <person name="Wendt-Pienkowski E."/>
        </authorList>
    </citation>
    <scope>NUCLEOTIDE SEQUENCE [LARGE SCALE GENOMIC DNA]</scope>
    <source>
        <strain evidence="6 7">SID7754</strain>
    </source>
</reference>
<comment type="cofactor">
    <cofactor evidence="1">
        <name>Mg(2+)</name>
        <dbReference type="ChEBI" id="CHEBI:18420"/>
    </cofactor>
</comment>
<dbReference type="GO" id="GO:0016787">
    <property type="term" value="F:hydrolase activity"/>
    <property type="evidence" value="ECO:0007669"/>
    <property type="project" value="UniProtKB-KW"/>
</dbReference>
<comment type="caution">
    <text evidence="6">The sequence shown here is derived from an EMBL/GenBank/DDBJ whole genome shotgun (WGS) entry which is preliminary data.</text>
</comment>
<dbReference type="AlphaFoldDB" id="A0A7K3QVJ0"/>
<dbReference type="InterPro" id="IPR011330">
    <property type="entry name" value="Glyco_hydro/deAcase_b/a-brl"/>
</dbReference>
<evidence type="ECO:0000256" key="5">
    <source>
        <dbReference type="ARBA" id="ARBA00023277"/>
    </source>
</evidence>
<dbReference type="RefSeq" id="WP_164190441.1">
    <property type="nucleotide sequence ID" value="NZ_JAAGMR010000223.1"/>
</dbReference>
<organism evidence="6 7">
    <name type="scientific">Streptomyces bauhiniae</name>
    <dbReference type="NCBI Taxonomy" id="2340725"/>
    <lineage>
        <taxon>Bacteria</taxon>
        <taxon>Bacillati</taxon>
        <taxon>Actinomycetota</taxon>
        <taxon>Actinomycetes</taxon>
        <taxon>Kitasatosporales</taxon>
        <taxon>Streptomycetaceae</taxon>
        <taxon>Streptomyces</taxon>
    </lineage>
</organism>
<gene>
    <name evidence="6" type="ORF">G3I21_19605</name>
</gene>
<protein>
    <submittedName>
        <fullName evidence="6">ChbG/HpnK family deacetylase</fullName>
    </submittedName>
</protein>
<dbReference type="PANTHER" id="PTHR31609">
    <property type="entry name" value="YDJC DEACETYLASE FAMILY MEMBER"/>
    <property type="match status" value="1"/>
</dbReference>
<dbReference type="PANTHER" id="PTHR31609:SF1">
    <property type="entry name" value="CARBOHYDRATE DEACETYLASE"/>
    <property type="match status" value="1"/>
</dbReference>
<proteinExistence type="predicted"/>
<evidence type="ECO:0000256" key="2">
    <source>
        <dbReference type="ARBA" id="ARBA00022723"/>
    </source>
</evidence>
<evidence type="ECO:0000256" key="3">
    <source>
        <dbReference type="ARBA" id="ARBA00022801"/>
    </source>
</evidence>
<evidence type="ECO:0000256" key="4">
    <source>
        <dbReference type="ARBA" id="ARBA00022842"/>
    </source>
</evidence>
<dbReference type="GO" id="GO:0005975">
    <property type="term" value="P:carbohydrate metabolic process"/>
    <property type="evidence" value="ECO:0007669"/>
    <property type="project" value="InterPro"/>
</dbReference>
<dbReference type="Gene3D" id="3.20.20.370">
    <property type="entry name" value="Glycoside hydrolase/deacetylase"/>
    <property type="match status" value="1"/>
</dbReference>
<keyword evidence="4" id="KW-0460">Magnesium</keyword>
<accession>A0A7K3QVJ0</accession>
<evidence type="ECO:0000313" key="6">
    <source>
        <dbReference type="EMBL" id="NEB93871.1"/>
    </source>
</evidence>
<name>A0A7K3QVJ0_9ACTN</name>